<dbReference type="Pfam" id="PF07687">
    <property type="entry name" value="M20_dimer"/>
    <property type="match status" value="1"/>
</dbReference>
<dbReference type="OrthoDB" id="9781032at2"/>
<dbReference type="GO" id="GO:0046657">
    <property type="term" value="P:folic acid catabolic process"/>
    <property type="evidence" value="ECO:0007669"/>
    <property type="project" value="TreeGrafter"/>
</dbReference>
<dbReference type="GO" id="GO:0016805">
    <property type="term" value="F:dipeptidase activity"/>
    <property type="evidence" value="ECO:0007669"/>
    <property type="project" value="InterPro"/>
</dbReference>
<dbReference type="SUPFAM" id="SSF55031">
    <property type="entry name" value="Bacterial exopeptidase dimerisation domain"/>
    <property type="match status" value="1"/>
</dbReference>
<dbReference type="HOGENOM" id="CLU_031812_2_1_0"/>
<feature type="domain" description="Peptidase M20 dimerisation" evidence="2">
    <location>
        <begin position="207"/>
        <end position="294"/>
    </location>
</feature>
<dbReference type="InterPro" id="IPR017144">
    <property type="entry name" value="Xaa-Arg_dipeptidase"/>
</dbReference>
<dbReference type="KEGG" id="aco:Amico_1745"/>
<comment type="similarity">
    <text evidence="1">Belongs to the peptidase M20A family.</text>
</comment>
<keyword evidence="4" id="KW-1185">Reference proteome</keyword>
<dbReference type="PANTHER" id="PTHR30575">
    <property type="entry name" value="PEPTIDASE M20"/>
    <property type="match status" value="1"/>
</dbReference>
<dbReference type="eggNOG" id="COG1473">
    <property type="taxonomic scope" value="Bacteria"/>
</dbReference>
<reference evidence="3 4" key="1">
    <citation type="journal article" date="2010" name="Stand. Genomic Sci.">
        <title>Complete genome sequence of Aminobacterium colombiense type strain (ALA-1).</title>
        <authorList>
            <person name="Chertkov O."/>
            <person name="Sikorski J."/>
            <person name="Brambilla E."/>
            <person name="Lapidus A."/>
            <person name="Copeland A."/>
            <person name="Glavina Del Rio T."/>
            <person name="Nolan M."/>
            <person name="Lucas S."/>
            <person name="Tice H."/>
            <person name="Cheng J.F."/>
            <person name="Han C."/>
            <person name="Detter J.C."/>
            <person name="Bruce D."/>
            <person name="Tapia R."/>
            <person name="Goodwin L."/>
            <person name="Pitluck S."/>
            <person name="Liolios K."/>
            <person name="Ivanova N."/>
            <person name="Mavromatis K."/>
            <person name="Ovchinnikova G."/>
            <person name="Pati A."/>
            <person name="Chen A."/>
            <person name="Palaniappan K."/>
            <person name="Land M."/>
            <person name="Hauser L."/>
            <person name="Chang Y.J."/>
            <person name="Jeffries C.D."/>
            <person name="Spring S."/>
            <person name="Rohde M."/>
            <person name="Goker M."/>
            <person name="Bristow J."/>
            <person name="Eisen J.A."/>
            <person name="Markowitz V."/>
            <person name="Hugenholtz P."/>
            <person name="Kyrpides N.C."/>
            <person name="Klenk H.P."/>
        </authorList>
    </citation>
    <scope>NUCLEOTIDE SEQUENCE [LARGE SCALE GENOMIC DNA]</scope>
    <source>
        <strain evidence="4">DSM 12261 / ALA-1</strain>
    </source>
</reference>
<evidence type="ECO:0000256" key="1">
    <source>
        <dbReference type="PIRNR" id="PIRNR037226"/>
    </source>
</evidence>
<dbReference type="PIRSF" id="PIRSF037226">
    <property type="entry name" value="Amidohydrolase_ACY1L2_prd"/>
    <property type="match status" value="1"/>
</dbReference>
<dbReference type="NCBIfam" id="TIGR01891">
    <property type="entry name" value="amidohydrolases"/>
    <property type="match status" value="1"/>
</dbReference>
<dbReference type="SUPFAM" id="SSF53187">
    <property type="entry name" value="Zn-dependent exopeptidases"/>
    <property type="match status" value="1"/>
</dbReference>
<gene>
    <name evidence="3" type="ordered locus">Amico_1745</name>
</gene>
<proteinExistence type="inferred from homology"/>
<dbReference type="InterPro" id="IPR011650">
    <property type="entry name" value="Peptidase_M20_dimer"/>
</dbReference>
<sequence>MNVQHLKDQVCQCIDEKKEDLLSLVREIGSHAELGFKEYRTSSVVAAFLKDLGLPVQTGLAVTGVKALLKGSRPGPTVAILGELDGVISPDHPEVVKGTNAAHACGHNLQIGTMLGAAMGLTWASAAKELDGSICFMGVPAEEFIEIQERMERRQKGEIHFLGGKQELVYQGAFDDIDMAMMVHAGTNMPHPSFMIGETGNGFIAKTIRYMGKATHAAAAPHEGINALNAAVLGINAVHSMRETFRDDDHVRVHFIITKGGDSVNTIPADVRLEAYVRGKTMDAINSTHEKFDRAFRSGGDAVGAKTEIVTIPGYLPLACSAAMNSLFESNAGSFLPHQNIATAPHFDASTDMGDICHIMPAIHPYFGGVAGALHSGDFRVVDYDAAVILPAKVMATTVIDLLCNGAEKGRELLKAHRPLMSREEYLQTLERYFNI</sequence>
<dbReference type="PANTHER" id="PTHR30575:SF3">
    <property type="entry name" value="PEPTIDASE M20 DIMERISATION DOMAIN-CONTAINING PROTEIN"/>
    <property type="match status" value="1"/>
</dbReference>
<organism evidence="3 4">
    <name type="scientific">Aminobacterium colombiense (strain DSM 12261 / ALA-1)</name>
    <dbReference type="NCBI Taxonomy" id="572547"/>
    <lineage>
        <taxon>Bacteria</taxon>
        <taxon>Thermotogati</taxon>
        <taxon>Synergistota</taxon>
        <taxon>Synergistia</taxon>
        <taxon>Synergistales</taxon>
        <taxon>Aminobacteriaceae</taxon>
        <taxon>Aminobacterium</taxon>
    </lineage>
</organism>
<name>D5EH27_AMICL</name>
<dbReference type="InterPro" id="IPR036264">
    <property type="entry name" value="Bact_exopeptidase_dim_dom"/>
</dbReference>
<evidence type="ECO:0000313" key="3">
    <source>
        <dbReference type="EMBL" id="ADE57859.1"/>
    </source>
</evidence>
<dbReference type="GO" id="GO:0005737">
    <property type="term" value="C:cytoplasm"/>
    <property type="evidence" value="ECO:0007669"/>
    <property type="project" value="TreeGrafter"/>
</dbReference>
<dbReference type="RefSeq" id="WP_013049121.1">
    <property type="nucleotide sequence ID" value="NC_014011.1"/>
</dbReference>
<accession>D5EH27</accession>
<dbReference type="Gene3D" id="3.40.630.10">
    <property type="entry name" value="Zn peptidases"/>
    <property type="match status" value="1"/>
</dbReference>
<protein>
    <recommendedName>
        <fullName evidence="1">Peptidase M20 domain-containing protein 2</fullName>
    </recommendedName>
</protein>
<keyword evidence="3" id="KW-0378">Hydrolase</keyword>
<evidence type="ECO:0000313" key="4">
    <source>
        <dbReference type="Proteomes" id="UP000002366"/>
    </source>
</evidence>
<dbReference type="GO" id="GO:0071713">
    <property type="term" value="F:para-aminobenzoyl-glutamate hydrolase activity"/>
    <property type="evidence" value="ECO:0007669"/>
    <property type="project" value="TreeGrafter"/>
</dbReference>
<evidence type="ECO:0000259" key="2">
    <source>
        <dbReference type="Pfam" id="PF07687"/>
    </source>
</evidence>
<dbReference type="InterPro" id="IPR017439">
    <property type="entry name" value="Amidohydrolase"/>
</dbReference>
<dbReference type="STRING" id="572547.Amico_1745"/>
<dbReference type="AlphaFoldDB" id="D5EH27"/>
<dbReference type="Proteomes" id="UP000002366">
    <property type="component" value="Chromosome"/>
</dbReference>
<dbReference type="Gene3D" id="3.30.70.360">
    <property type="match status" value="1"/>
</dbReference>
<dbReference type="EMBL" id="CP001997">
    <property type="protein sequence ID" value="ADE57859.1"/>
    <property type="molecule type" value="Genomic_DNA"/>
</dbReference>
<dbReference type="InterPro" id="IPR052030">
    <property type="entry name" value="Peptidase_M20/M20A_hydrolases"/>
</dbReference>